<reference evidence="4 5" key="1">
    <citation type="journal article" date="2019" name="Sci. Rep.">
        <title>Orb-weaving spider Araneus ventricosus genome elucidates the spidroin gene catalogue.</title>
        <authorList>
            <person name="Kono N."/>
            <person name="Nakamura H."/>
            <person name="Ohtoshi R."/>
            <person name="Moran D.A.P."/>
            <person name="Shinohara A."/>
            <person name="Yoshida Y."/>
            <person name="Fujiwara M."/>
            <person name="Mori M."/>
            <person name="Tomita M."/>
            <person name="Arakawa K."/>
        </authorList>
    </citation>
    <scope>NUCLEOTIDE SEQUENCE [LARGE SCALE GENOMIC DNA]</scope>
</reference>
<dbReference type="Gene3D" id="2.40.10.10">
    <property type="entry name" value="Trypsin-like serine proteases"/>
    <property type="match status" value="1"/>
</dbReference>
<evidence type="ECO:0000256" key="2">
    <source>
        <dbReference type="ARBA" id="ARBA00024195"/>
    </source>
</evidence>
<dbReference type="OrthoDB" id="6436036at2759"/>
<dbReference type="GO" id="GO:0006508">
    <property type="term" value="P:proteolysis"/>
    <property type="evidence" value="ECO:0007669"/>
    <property type="project" value="InterPro"/>
</dbReference>
<accession>A0A4Y2RL64</accession>
<dbReference type="InterPro" id="IPR001314">
    <property type="entry name" value="Peptidase_S1A"/>
</dbReference>
<comment type="similarity">
    <text evidence="2">Belongs to the peptidase S1 family. CLIP subfamily.</text>
</comment>
<dbReference type="PANTHER" id="PTHR24256">
    <property type="entry name" value="TRYPTASE-RELATED"/>
    <property type="match status" value="1"/>
</dbReference>
<dbReference type="InterPro" id="IPR018114">
    <property type="entry name" value="TRYPSIN_HIS"/>
</dbReference>
<dbReference type="InterPro" id="IPR009003">
    <property type="entry name" value="Peptidase_S1_PA"/>
</dbReference>
<dbReference type="PRINTS" id="PR00722">
    <property type="entry name" value="CHYMOTRYPSIN"/>
</dbReference>
<dbReference type="InterPro" id="IPR043504">
    <property type="entry name" value="Peptidase_S1_PA_chymotrypsin"/>
</dbReference>
<dbReference type="Pfam" id="PF00089">
    <property type="entry name" value="Trypsin"/>
    <property type="match status" value="1"/>
</dbReference>
<name>A0A4Y2RL64_ARAVE</name>
<evidence type="ECO:0000313" key="4">
    <source>
        <dbReference type="EMBL" id="GBN75645.1"/>
    </source>
</evidence>
<gene>
    <name evidence="4" type="ORF">AVEN_25_1</name>
</gene>
<evidence type="ECO:0000259" key="3">
    <source>
        <dbReference type="PROSITE" id="PS50240"/>
    </source>
</evidence>
<dbReference type="InterPro" id="IPR001254">
    <property type="entry name" value="Trypsin_dom"/>
</dbReference>
<dbReference type="InterPro" id="IPR051487">
    <property type="entry name" value="Ser/Thr_Proteases_Immune/Dev"/>
</dbReference>
<proteinExistence type="inferred from homology"/>
<sequence>MFSLFCGIFVPISFIKVTFFTYGRKIRLCGGALISANFVLTAAHCVFRIESKDHPLCFASRVHRSCFRNPKDIYLFLVGSENYEPLKARKVIGHPKYSFRWDAYDIALIQLSTPVRCGKKIMPICLTAKNLEKLGQQLTIAGLGANTPEGTVVNLESFLRKTVLHLYNSTHY</sequence>
<feature type="non-terminal residue" evidence="4">
    <location>
        <position position="172"/>
    </location>
</feature>
<dbReference type="EMBL" id="BGPR01017270">
    <property type="protein sequence ID" value="GBN75645.1"/>
    <property type="molecule type" value="Genomic_DNA"/>
</dbReference>
<evidence type="ECO:0000256" key="1">
    <source>
        <dbReference type="ARBA" id="ARBA00023157"/>
    </source>
</evidence>
<dbReference type="SUPFAM" id="SSF50494">
    <property type="entry name" value="Trypsin-like serine proteases"/>
    <property type="match status" value="1"/>
</dbReference>
<dbReference type="PROSITE" id="PS50240">
    <property type="entry name" value="TRYPSIN_DOM"/>
    <property type="match status" value="1"/>
</dbReference>
<dbReference type="SMART" id="SM00020">
    <property type="entry name" value="Tryp_SPc"/>
    <property type="match status" value="1"/>
</dbReference>
<keyword evidence="1" id="KW-1015">Disulfide bond</keyword>
<dbReference type="PROSITE" id="PS00134">
    <property type="entry name" value="TRYPSIN_HIS"/>
    <property type="match status" value="1"/>
</dbReference>
<comment type="caution">
    <text evidence="4">The sequence shown here is derived from an EMBL/GenBank/DDBJ whole genome shotgun (WGS) entry which is preliminary data.</text>
</comment>
<dbReference type="AlphaFoldDB" id="A0A4Y2RL64"/>
<dbReference type="GO" id="GO:0004252">
    <property type="term" value="F:serine-type endopeptidase activity"/>
    <property type="evidence" value="ECO:0007669"/>
    <property type="project" value="InterPro"/>
</dbReference>
<dbReference type="Proteomes" id="UP000499080">
    <property type="component" value="Unassembled WGS sequence"/>
</dbReference>
<feature type="domain" description="Peptidase S1" evidence="3">
    <location>
        <begin position="4"/>
        <end position="172"/>
    </location>
</feature>
<evidence type="ECO:0000313" key="5">
    <source>
        <dbReference type="Proteomes" id="UP000499080"/>
    </source>
</evidence>
<protein>
    <recommendedName>
        <fullName evidence="3">Peptidase S1 domain-containing protein</fullName>
    </recommendedName>
</protein>
<organism evidence="4 5">
    <name type="scientific">Araneus ventricosus</name>
    <name type="common">Orbweaver spider</name>
    <name type="synonym">Epeira ventricosa</name>
    <dbReference type="NCBI Taxonomy" id="182803"/>
    <lineage>
        <taxon>Eukaryota</taxon>
        <taxon>Metazoa</taxon>
        <taxon>Ecdysozoa</taxon>
        <taxon>Arthropoda</taxon>
        <taxon>Chelicerata</taxon>
        <taxon>Arachnida</taxon>
        <taxon>Araneae</taxon>
        <taxon>Araneomorphae</taxon>
        <taxon>Entelegynae</taxon>
        <taxon>Araneoidea</taxon>
        <taxon>Araneidae</taxon>
        <taxon>Araneus</taxon>
    </lineage>
</organism>
<keyword evidence="5" id="KW-1185">Reference proteome</keyword>